<evidence type="ECO:0000313" key="3">
    <source>
        <dbReference type="Proteomes" id="UP000021816"/>
    </source>
</evidence>
<dbReference type="Pfam" id="PF01402">
    <property type="entry name" value="RHH_1"/>
    <property type="match status" value="1"/>
</dbReference>
<dbReference type="AlphaFoldDB" id="A0A011QHS7"/>
<proteinExistence type="predicted"/>
<evidence type="ECO:0000313" key="2">
    <source>
        <dbReference type="EMBL" id="EXI78384.1"/>
    </source>
</evidence>
<dbReference type="CDD" id="cd21631">
    <property type="entry name" value="RHH_CopG_NikR-like"/>
    <property type="match status" value="1"/>
</dbReference>
<evidence type="ECO:0000259" key="1">
    <source>
        <dbReference type="Pfam" id="PF01402"/>
    </source>
</evidence>
<dbReference type="SUPFAM" id="SSF47598">
    <property type="entry name" value="Ribbon-helix-helix"/>
    <property type="match status" value="1"/>
</dbReference>
<dbReference type="STRING" id="1454003.AW10_03098"/>
<dbReference type="InterPro" id="IPR010985">
    <property type="entry name" value="Ribbon_hlx_hlx"/>
</dbReference>
<name>A0A011QHS7_9PROT</name>
<gene>
    <name evidence="2" type="ORF">AW10_03098</name>
</gene>
<dbReference type="PATRIC" id="fig|1454003.3.peg.3154"/>
<dbReference type="EMBL" id="JEMX01000073">
    <property type="protein sequence ID" value="EXI78384.1"/>
    <property type="molecule type" value="Genomic_DNA"/>
</dbReference>
<dbReference type="Gene3D" id="1.10.1220.10">
    <property type="entry name" value="Met repressor-like"/>
    <property type="match status" value="1"/>
</dbReference>
<accession>A0A011QHS7</accession>
<protein>
    <submittedName>
        <fullName evidence="2">Ribbon-helix-helix protein, copG family</fullName>
    </submittedName>
</protein>
<dbReference type="Proteomes" id="UP000021816">
    <property type="component" value="Unassembled WGS sequence"/>
</dbReference>
<comment type="caution">
    <text evidence="2">The sequence shown here is derived from an EMBL/GenBank/DDBJ whole genome shotgun (WGS) entry which is preliminary data.</text>
</comment>
<reference evidence="2 3" key="1">
    <citation type="submission" date="2014-02" db="EMBL/GenBank/DDBJ databases">
        <title>Expanding our view of genomic diversity in Candidatus Accumulibacter clades.</title>
        <authorList>
            <person name="Skennerton C.T."/>
            <person name="Barr J.J."/>
            <person name="Slater F.R."/>
            <person name="Bond P.L."/>
            <person name="Tyson G.W."/>
        </authorList>
    </citation>
    <scope>NUCLEOTIDE SEQUENCE [LARGE SCALE GENOMIC DNA]</scope>
    <source>
        <strain evidence="3">BA-92</strain>
    </source>
</reference>
<dbReference type="GO" id="GO:0006355">
    <property type="term" value="P:regulation of DNA-templated transcription"/>
    <property type="evidence" value="ECO:0007669"/>
    <property type="project" value="InterPro"/>
</dbReference>
<feature type="domain" description="Ribbon-helix-helix protein CopG" evidence="1">
    <location>
        <begin position="4"/>
        <end position="42"/>
    </location>
</feature>
<dbReference type="InterPro" id="IPR013321">
    <property type="entry name" value="Arc_rbn_hlx_hlx"/>
</dbReference>
<sequence length="94" mass="10530">MPTTTIRLPEDLKARVAEAAKRAGTTSHGFILAAIAEKAEQEERRVDFDQLAENRYARIAASGETIPWQEMRAFLEERLAGKAVPAPTPRQRVR</sequence>
<dbReference type="InterPro" id="IPR002145">
    <property type="entry name" value="CopG"/>
</dbReference>
<organism evidence="2 3">
    <name type="scientific">Candidatus Accumulibacter appositus</name>
    <dbReference type="NCBI Taxonomy" id="1454003"/>
    <lineage>
        <taxon>Bacteria</taxon>
        <taxon>Pseudomonadati</taxon>
        <taxon>Pseudomonadota</taxon>
        <taxon>Betaproteobacteria</taxon>
        <taxon>Candidatus Accumulibacter</taxon>
    </lineage>
</organism>